<feature type="compositionally biased region" description="Low complexity" evidence="9">
    <location>
        <begin position="735"/>
        <end position="753"/>
    </location>
</feature>
<dbReference type="Pfam" id="PF12330">
    <property type="entry name" value="Haspin_kinase"/>
    <property type="match status" value="1"/>
</dbReference>
<evidence type="ECO:0000256" key="2">
    <source>
        <dbReference type="ARBA" id="ARBA00022527"/>
    </source>
</evidence>
<dbReference type="AlphaFoldDB" id="A0A0L0VEK4"/>
<feature type="domain" description="Serine/threonine-protein kinase haspin C-terminal" evidence="10">
    <location>
        <begin position="682"/>
        <end position="780"/>
    </location>
</feature>
<evidence type="ECO:0000256" key="9">
    <source>
        <dbReference type="SAM" id="MobiDB-lite"/>
    </source>
</evidence>
<evidence type="ECO:0000256" key="5">
    <source>
        <dbReference type="ARBA" id="ARBA00022777"/>
    </source>
</evidence>
<evidence type="ECO:0000256" key="1">
    <source>
        <dbReference type="ARBA" id="ARBA00012513"/>
    </source>
</evidence>
<evidence type="ECO:0000256" key="6">
    <source>
        <dbReference type="ARBA" id="ARBA00022840"/>
    </source>
</evidence>
<evidence type="ECO:0000256" key="4">
    <source>
        <dbReference type="ARBA" id="ARBA00022741"/>
    </source>
</evidence>
<reference evidence="12" key="1">
    <citation type="submission" date="2014-03" db="EMBL/GenBank/DDBJ databases">
        <title>The Genome Sequence of Puccinia striiformis f. sp. tritici PST-78.</title>
        <authorList>
            <consortium name="The Broad Institute Genome Sequencing Platform"/>
            <person name="Cuomo C."/>
            <person name="Hulbert S."/>
            <person name="Chen X."/>
            <person name="Walker B."/>
            <person name="Young S.K."/>
            <person name="Zeng Q."/>
            <person name="Gargeya S."/>
            <person name="Fitzgerald M."/>
            <person name="Haas B."/>
            <person name="Abouelleil A."/>
            <person name="Alvarado L."/>
            <person name="Arachchi H.M."/>
            <person name="Berlin A.M."/>
            <person name="Chapman S.B."/>
            <person name="Goldberg J."/>
            <person name="Griggs A."/>
            <person name="Gujja S."/>
            <person name="Hansen M."/>
            <person name="Howarth C."/>
            <person name="Imamovic A."/>
            <person name="Larimer J."/>
            <person name="McCowan C."/>
            <person name="Montmayeur A."/>
            <person name="Murphy C."/>
            <person name="Neiman D."/>
            <person name="Pearson M."/>
            <person name="Priest M."/>
            <person name="Roberts A."/>
            <person name="Saif S."/>
            <person name="Shea T."/>
            <person name="Sisk P."/>
            <person name="Sykes S."/>
            <person name="Wortman J."/>
            <person name="Nusbaum C."/>
            <person name="Birren B."/>
        </authorList>
    </citation>
    <scope>NUCLEOTIDE SEQUENCE [LARGE SCALE GENOMIC DNA]</scope>
    <source>
        <strain evidence="12">race PST-78</strain>
    </source>
</reference>
<comment type="catalytic activity">
    <reaction evidence="8">
        <text>L-seryl-[protein] + ATP = O-phospho-L-seryl-[protein] + ADP + H(+)</text>
        <dbReference type="Rhea" id="RHEA:17989"/>
        <dbReference type="Rhea" id="RHEA-COMP:9863"/>
        <dbReference type="Rhea" id="RHEA-COMP:11604"/>
        <dbReference type="ChEBI" id="CHEBI:15378"/>
        <dbReference type="ChEBI" id="CHEBI:29999"/>
        <dbReference type="ChEBI" id="CHEBI:30616"/>
        <dbReference type="ChEBI" id="CHEBI:83421"/>
        <dbReference type="ChEBI" id="CHEBI:456216"/>
        <dbReference type="EC" id="2.7.11.1"/>
    </reaction>
</comment>
<dbReference type="EC" id="2.7.11.1" evidence="1"/>
<dbReference type="Gene3D" id="1.10.510.10">
    <property type="entry name" value="Transferase(Phosphotransferase) domain 1"/>
    <property type="match status" value="1"/>
</dbReference>
<dbReference type="GO" id="GO:0005524">
    <property type="term" value="F:ATP binding"/>
    <property type="evidence" value="ECO:0007669"/>
    <property type="project" value="UniProtKB-KW"/>
</dbReference>
<dbReference type="GO" id="GO:0072354">
    <property type="term" value="F:histone H3T3 kinase activity"/>
    <property type="evidence" value="ECO:0007669"/>
    <property type="project" value="TreeGrafter"/>
</dbReference>
<evidence type="ECO:0000259" key="10">
    <source>
        <dbReference type="SMART" id="SM01331"/>
    </source>
</evidence>
<evidence type="ECO:0000313" key="11">
    <source>
        <dbReference type="EMBL" id="KNE97698.1"/>
    </source>
</evidence>
<feature type="compositionally biased region" description="Polar residues" evidence="9">
    <location>
        <begin position="128"/>
        <end position="147"/>
    </location>
</feature>
<evidence type="ECO:0000256" key="3">
    <source>
        <dbReference type="ARBA" id="ARBA00022679"/>
    </source>
</evidence>
<feature type="region of interest" description="Disordered" evidence="9">
    <location>
        <begin position="735"/>
        <end position="811"/>
    </location>
</feature>
<evidence type="ECO:0000256" key="7">
    <source>
        <dbReference type="ARBA" id="ARBA00047899"/>
    </source>
</evidence>
<sequence length="981" mass="110965">MWKSIQSSSNPISLEKMLAFVRLNRNKNVYRRTTKQPIIIDVEVSDDSFSHQEEKAEKIKHHSTPGPAQRSRTTQILTPINQSVSQLDDHCQSIISVHSDHSKPNHSVHQSPSPSPPPHRQPKLTDDSPLQFNQRGTSKPISTNHLNPNKPRHKVIFVRTLPHSPVVLIPRIPKKTVIIDIQQQQDSPISQQKTILPITKQYATSTLPAIPREVRGRMSMVTGSARRSRFLDLLPQSHHPPSSPMNTQRQSDPQTPLRQLIIPSKLSSHLSPVVISRSPFANQRRPTHKDINNSNNHGIPSLLKICNQSTVLNFTTTIETIDRNKTVMGESRLSSNLRTTKVGKGTWEKIGEATYSEVFCWSPPLTKQQIGRDKGSQVSSLLESKIVVKIIPIKRLVKKSYLQNQTTTTTTTSTTNSNGNESLSNGICNQTSENEFPLETDYLDAEKEIKLNQLLGTKSIEGFIDFKGCFVVSGEYPCILLKEWDKYRKKFPKQAENPRPGKFSTSQLYCCLLFGHAGKDLEASSLNGWQQAASILEQATSALSQVEEEYEFEHRDLHWGNLLIQSTEPQSPSQPQSQLPPLRQTSRIVHNDPKSRVKNVDDDLGELANSMQGVSLARKLTSTMKDPLKPGMSGVRVSLIDYGLSRAKIVKEKPCSHYPKNKIRGTNTALIDHEILWTDPDLDIFGAIGNDYQFECYDLINLTREDKGWDEFNPISNLIWLHYLTKKLIDEKSIAKPPSRTTSSAPTRTITKTAQKERRQTSSSTRVRKTTTAANQKLKSSTAGNIRAREGFEDDDDQGSENHKNEEEKEQKLKIERDCYELLILSQRFLDHVIQHKVQLIHQRAKHSTNENNKKSRSSSDGSSLEEDKERNERLAIFREVLTTKTHSVVAQNKQGDVVDMPKKAPQNHNKAEAKSLDTQYATVNQALLDKLPIQIASSTKIKQKNHLNLRGEENNNNNLVSFTAFFLDWFRAYKAYSLQS</sequence>
<dbReference type="STRING" id="1165861.A0A0L0VEK4"/>
<feature type="region of interest" description="Disordered" evidence="9">
    <location>
        <begin position="51"/>
        <end position="74"/>
    </location>
</feature>
<organism evidence="11 12">
    <name type="scientific">Puccinia striiformis f. sp. tritici PST-78</name>
    <dbReference type="NCBI Taxonomy" id="1165861"/>
    <lineage>
        <taxon>Eukaryota</taxon>
        <taxon>Fungi</taxon>
        <taxon>Dikarya</taxon>
        <taxon>Basidiomycota</taxon>
        <taxon>Pucciniomycotina</taxon>
        <taxon>Pucciniomycetes</taxon>
        <taxon>Pucciniales</taxon>
        <taxon>Pucciniaceae</taxon>
        <taxon>Puccinia</taxon>
    </lineage>
</organism>
<keyword evidence="5 11" id="KW-0418">Kinase</keyword>
<comment type="caution">
    <text evidence="11">The sequence shown here is derived from an EMBL/GenBank/DDBJ whole genome shotgun (WGS) entry which is preliminary data.</text>
</comment>
<dbReference type="EMBL" id="AJIL01000064">
    <property type="protein sequence ID" value="KNE97698.1"/>
    <property type="molecule type" value="Genomic_DNA"/>
</dbReference>
<feature type="compositionally biased region" description="Polar residues" evidence="9">
    <location>
        <begin position="773"/>
        <end position="784"/>
    </location>
</feature>
<name>A0A0L0VEK4_9BASI</name>
<feature type="region of interest" description="Disordered" evidence="9">
    <location>
        <begin position="234"/>
        <end position="255"/>
    </location>
</feature>
<gene>
    <name evidence="11" type="ORF">PSTG_08919</name>
</gene>
<accession>A0A0L0VEK4</accession>
<feature type="compositionally biased region" description="Low complexity" evidence="9">
    <location>
        <begin position="566"/>
        <end position="586"/>
    </location>
</feature>
<dbReference type="InterPro" id="IPR011009">
    <property type="entry name" value="Kinase-like_dom_sf"/>
</dbReference>
<dbReference type="GO" id="GO:0005634">
    <property type="term" value="C:nucleus"/>
    <property type="evidence" value="ECO:0007669"/>
    <property type="project" value="TreeGrafter"/>
</dbReference>
<keyword evidence="6" id="KW-0067">ATP-binding</keyword>
<dbReference type="InterPro" id="IPR024604">
    <property type="entry name" value="GSG2_C"/>
</dbReference>
<keyword evidence="3" id="KW-0808">Transferase</keyword>
<proteinExistence type="predicted"/>
<dbReference type="SMART" id="SM01331">
    <property type="entry name" value="DUF3635"/>
    <property type="match status" value="1"/>
</dbReference>
<dbReference type="GO" id="GO:0035556">
    <property type="term" value="P:intracellular signal transduction"/>
    <property type="evidence" value="ECO:0007669"/>
    <property type="project" value="TreeGrafter"/>
</dbReference>
<feature type="compositionally biased region" description="Polar residues" evidence="9">
    <location>
        <begin position="245"/>
        <end position="255"/>
    </location>
</feature>
<dbReference type="GO" id="GO:0005737">
    <property type="term" value="C:cytoplasm"/>
    <property type="evidence" value="ECO:0007669"/>
    <property type="project" value="TreeGrafter"/>
</dbReference>
<keyword evidence="4" id="KW-0547">Nucleotide-binding</keyword>
<comment type="catalytic activity">
    <reaction evidence="7">
        <text>L-threonyl-[protein] + ATP = O-phospho-L-threonyl-[protein] + ADP + H(+)</text>
        <dbReference type="Rhea" id="RHEA:46608"/>
        <dbReference type="Rhea" id="RHEA-COMP:11060"/>
        <dbReference type="Rhea" id="RHEA-COMP:11605"/>
        <dbReference type="ChEBI" id="CHEBI:15378"/>
        <dbReference type="ChEBI" id="CHEBI:30013"/>
        <dbReference type="ChEBI" id="CHEBI:30616"/>
        <dbReference type="ChEBI" id="CHEBI:61977"/>
        <dbReference type="ChEBI" id="CHEBI:456216"/>
        <dbReference type="EC" id="2.7.11.1"/>
    </reaction>
</comment>
<dbReference type="Proteomes" id="UP000054564">
    <property type="component" value="Unassembled WGS sequence"/>
</dbReference>
<feature type="compositionally biased region" description="Basic and acidic residues" evidence="9">
    <location>
        <begin position="800"/>
        <end position="811"/>
    </location>
</feature>
<keyword evidence="12" id="KW-1185">Reference proteome</keyword>
<evidence type="ECO:0000256" key="8">
    <source>
        <dbReference type="ARBA" id="ARBA00048679"/>
    </source>
</evidence>
<dbReference type="PANTHER" id="PTHR24419">
    <property type="entry name" value="INTERLEUKIN-1 RECEPTOR-ASSOCIATED KINASE"/>
    <property type="match status" value="1"/>
</dbReference>
<feature type="region of interest" description="Disordered" evidence="9">
    <location>
        <begin position="99"/>
        <end position="150"/>
    </location>
</feature>
<dbReference type="GO" id="GO:0000278">
    <property type="term" value="P:mitotic cell cycle"/>
    <property type="evidence" value="ECO:0007669"/>
    <property type="project" value="TreeGrafter"/>
</dbReference>
<feature type="region of interest" description="Disordered" evidence="9">
    <location>
        <begin position="843"/>
        <end position="870"/>
    </location>
</feature>
<protein>
    <recommendedName>
        <fullName evidence="1">non-specific serine/threonine protein kinase</fullName>
        <ecNumber evidence="1">2.7.11.1</ecNumber>
    </recommendedName>
</protein>
<feature type="region of interest" description="Disordered" evidence="9">
    <location>
        <begin position="566"/>
        <end position="596"/>
    </location>
</feature>
<dbReference type="OrthoDB" id="5327538at2759"/>
<keyword evidence="2" id="KW-0723">Serine/threonine-protein kinase</keyword>
<evidence type="ECO:0000313" key="12">
    <source>
        <dbReference type="Proteomes" id="UP000054564"/>
    </source>
</evidence>
<dbReference type="SUPFAM" id="SSF56112">
    <property type="entry name" value="Protein kinase-like (PK-like)"/>
    <property type="match status" value="1"/>
</dbReference>
<dbReference type="PANTHER" id="PTHR24419:SF18">
    <property type="entry name" value="SERINE_THREONINE-PROTEIN KINASE HASPIN"/>
    <property type="match status" value="1"/>
</dbReference>
<dbReference type="Gene3D" id="3.30.200.20">
    <property type="entry name" value="Phosphorylase Kinase, domain 1"/>
    <property type="match status" value="1"/>
</dbReference>